<evidence type="ECO:0000256" key="1">
    <source>
        <dbReference type="SAM" id="Coils"/>
    </source>
</evidence>
<feature type="coiled-coil region" evidence="1">
    <location>
        <begin position="92"/>
        <end position="147"/>
    </location>
</feature>
<comment type="caution">
    <text evidence="2">The sequence shown here is derived from an EMBL/GenBank/DDBJ whole genome shotgun (WGS) entry which is preliminary data.</text>
</comment>
<sequence length="151" mass="16881">MKARIEISEDGCSVVTPVMKTMMAENTDGEMVEVIVPDKKHRRGDAIGNYLPKPKSECTPEEIDAAKLQYRSALKTKIQAITGDDAAMIVRFQTIKEQRDALVEANQKLKNQRAKAIADRDMAVQEAIEATASIPRLKERIKELEDQIGEL</sequence>
<name>A0A7C1AXJ2_9BACT</name>
<protein>
    <submittedName>
        <fullName evidence="2">Uncharacterized protein</fullName>
    </submittedName>
</protein>
<proteinExistence type="predicted"/>
<gene>
    <name evidence="2" type="ORF">ENG14_06985</name>
</gene>
<reference evidence="2" key="1">
    <citation type="journal article" date="2020" name="mSystems">
        <title>Genome- and Community-Level Interaction Insights into Carbon Utilization and Element Cycling Functions of Hydrothermarchaeota in Hydrothermal Sediment.</title>
        <authorList>
            <person name="Zhou Z."/>
            <person name="Liu Y."/>
            <person name="Xu W."/>
            <person name="Pan J."/>
            <person name="Luo Z.H."/>
            <person name="Li M."/>
        </authorList>
    </citation>
    <scope>NUCLEOTIDE SEQUENCE [LARGE SCALE GENOMIC DNA]</scope>
    <source>
        <strain evidence="2">HyVt-19</strain>
    </source>
</reference>
<dbReference type="EMBL" id="DQZW01000332">
    <property type="protein sequence ID" value="HDL90631.1"/>
    <property type="molecule type" value="Genomic_DNA"/>
</dbReference>
<keyword evidence="1" id="KW-0175">Coiled coil</keyword>
<organism evidence="2">
    <name type="scientific">Thermodesulforhabdus norvegica</name>
    <dbReference type="NCBI Taxonomy" id="39841"/>
    <lineage>
        <taxon>Bacteria</taxon>
        <taxon>Pseudomonadati</taxon>
        <taxon>Thermodesulfobacteriota</taxon>
        <taxon>Syntrophobacteria</taxon>
        <taxon>Syntrophobacterales</taxon>
        <taxon>Thermodesulforhabdaceae</taxon>
        <taxon>Thermodesulforhabdus</taxon>
    </lineage>
</organism>
<dbReference type="AlphaFoldDB" id="A0A7C1AXJ2"/>
<evidence type="ECO:0000313" key="2">
    <source>
        <dbReference type="EMBL" id="HDL90631.1"/>
    </source>
</evidence>
<dbReference type="Proteomes" id="UP000886355">
    <property type="component" value="Unassembled WGS sequence"/>
</dbReference>
<accession>A0A7C1AXJ2</accession>